<dbReference type="AlphaFoldDB" id="A0A919SHZ8"/>
<evidence type="ECO:0000313" key="1">
    <source>
        <dbReference type="EMBL" id="GIM71043.1"/>
    </source>
</evidence>
<proteinExistence type="predicted"/>
<reference evidence="1" key="1">
    <citation type="submission" date="2021-03" db="EMBL/GenBank/DDBJ databases">
        <title>Whole genome shotgun sequence of Actinoplanes auranticolor NBRC 12245.</title>
        <authorList>
            <person name="Komaki H."/>
            <person name="Tamura T."/>
        </authorList>
    </citation>
    <scope>NUCLEOTIDE SEQUENCE</scope>
    <source>
        <strain evidence="1">NBRC 12245</strain>
    </source>
</reference>
<organism evidence="1 2">
    <name type="scientific">Actinoplanes auranticolor</name>
    <dbReference type="NCBI Taxonomy" id="47988"/>
    <lineage>
        <taxon>Bacteria</taxon>
        <taxon>Bacillati</taxon>
        <taxon>Actinomycetota</taxon>
        <taxon>Actinomycetes</taxon>
        <taxon>Micromonosporales</taxon>
        <taxon>Micromonosporaceae</taxon>
        <taxon>Actinoplanes</taxon>
    </lineage>
</organism>
<dbReference type="EMBL" id="BOQL01000034">
    <property type="protein sequence ID" value="GIM71043.1"/>
    <property type="molecule type" value="Genomic_DNA"/>
</dbReference>
<name>A0A919SHZ8_9ACTN</name>
<comment type="caution">
    <text evidence="1">The sequence shown here is derived from an EMBL/GenBank/DDBJ whole genome shotgun (WGS) entry which is preliminary data.</text>
</comment>
<gene>
    <name evidence="1" type="ORF">Aau02nite_43890</name>
</gene>
<sequence>MDASGANLLPCGNETFAAALGFALTADEEVRWISVGLRCLTDGTLGVYTDWKIDYTPSAHLITGA</sequence>
<evidence type="ECO:0000313" key="2">
    <source>
        <dbReference type="Proteomes" id="UP000681340"/>
    </source>
</evidence>
<protein>
    <submittedName>
        <fullName evidence="1">Uncharacterized protein</fullName>
    </submittedName>
</protein>
<keyword evidence="2" id="KW-1185">Reference proteome</keyword>
<dbReference type="RefSeq" id="WP_212990384.1">
    <property type="nucleotide sequence ID" value="NZ_BAABEA010000026.1"/>
</dbReference>
<accession>A0A919SHZ8</accession>
<dbReference type="Proteomes" id="UP000681340">
    <property type="component" value="Unassembled WGS sequence"/>
</dbReference>